<keyword evidence="2 4" id="KW-0863">Zinc-finger</keyword>
<feature type="domain" description="RING-type" evidence="7">
    <location>
        <begin position="318"/>
        <end position="359"/>
    </location>
</feature>
<dbReference type="AlphaFoldDB" id="A0A8S1W3S1"/>
<dbReference type="InterPro" id="IPR001841">
    <property type="entry name" value="Znf_RING"/>
</dbReference>
<dbReference type="EMBL" id="CAJJDP010000079">
    <property type="protein sequence ID" value="CAD8182942.1"/>
    <property type="molecule type" value="Genomic_DNA"/>
</dbReference>
<evidence type="ECO:0000256" key="6">
    <source>
        <dbReference type="SAM" id="Phobius"/>
    </source>
</evidence>
<dbReference type="OrthoDB" id="298050at2759"/>
<dbReference type="Pfam" id="PF13639">
    <property type="entry name" value="zf-RING_2"/>
    <property type="match status" value="1"/>
</dbReference>
<reference evidence="8" key="1">
    <citation type="submission" date="2021-01" db="EMBL/GenBank/DDBJ databases">
        <authorList>
            <consortium name="Genoscope - CEA"/>
            <person name="William W."/>
        </authorList>
    </citation>
    <scope>NUCLEOTIDE SEQUENCE</scope>
</reference>
<dbReference type="OMA" id="TIKQANC"/>
<dbReference type="PANTHER" id="PTHR45931">
    <property type="entry name" value="SI:CH211-59O9.10"/>
    <property type="match status" value="1"/>
</dbReference>
<keyword evidence="6" id="KW-0812">Transmembrane</keyword>
<keyword evidence="1" id="KW-0479">Metal-binding</keyword>
<keyword evidence="3" id="KW-0862">Zinc</keyword>
<feature type="region of interest" description="Disordered" evidence="5">
    <location>
        <begin position="420"/>
        <end position="448"/>
    </location>
</feature>
<dbReference type="PROSITE" id="PS50089">
    <property type="entry name" value="ZF_RING_2"/>
    <property type="match status" value="1"/>
</dbReference>
<keyword evidence="6" id="KW-1133">Transmembrane helix</keyword>
<keyword evidence="6" id="KW-0472">Membrane</keyword>
<gene>
    <name evidence="8" type="ORF">POCTA_138.1.T0800065</name>
</gene>
<dbReference type="GO" id="GO:0005634">
    <property type="term" value="C:nucleus"/>
    <property type="evidence" value="ECO:0007669"/>
    <property type="project" value="TreeGrafter"/>
</dbReference>
<dbReference type="PANTHER" id="PTHR45931:SF3">
    <property type="entry name" value="RING ZINC FINGER-CONTAINING PROTEIN"/>
    <property type="match status" value="1"/>
</dbReference>
<organism evidence="8 9">
    <name type="scientific">Paramecium octaurelia</name>
    <dbReference type="NCBI Taxonomy" id="43137"/>
    <lineage>
        <taxon>Eukaryota</taxon>
        <taxon>Sar</taxon>
        <taxon>Alveolata</taxon>
        <taxon>Ciliophora</taxon>
        <taxon>Intramacronucleata</taxon>
        <taxon>Oligohymenophorea</taxon>
        <taxon>Peniculida</taxon>
        <taxon>Parameciidae</taxon>
        <taxon>Paramecium</taxon>
    </lineage>
</organism>
<evidence type="ECO:0000313" key="8">
    <source>
        <dbReference type="EMBL" id="CAD8182942.1"/>
    </source>
</evidence>
<evidence type="ECO:0000256" key="3">
    <source>
        <dbReference type="ARBA" id="ARBA00022833"/>
    </source>
</evidence>
<evidence type="ECO:0000256" key="5">
    <source>
        <dbReference type="SAM" id="MobiDB-lite"/>
    </source>
</evidence>
<dbReference type="GO" id="GO:0008270">
    <property type="term" value="F:zinc ion binding"/>
    <property type="evidence" value="ECO:0007669"/>
    <property type="project" value="UniProtKB-KW"/>
</dbReference>
<dbReference type="GO" id="GO:0061630">
    <property type="term" value="F:ubiquitin protein ligase activity"/>
    <property type="evidence" value="ECO:0007669"/>
    <property type="project" value="TreeGrafter"/>
</dbReference>
<protein>
    <recommendedName>
        <fullName evidence="7">RING-type domain-containing protein</fullName>
    </recommendedName>
</protein>
<dbReference type="SMART" id="SM00184">
    <property type="entry name" value="RING"/>
    <property type="match status" value="1"/>
</dbReference>
<evidence type="ECO:0000259" key="7">
    <source>
        <dbReference type="PROSITE" id="PS50089"/>
    </source>
</evidence>
<evidence type="ECO:0000256" key="1">
    <source>
        <dbReference type="ARBA" id="ARBA00022723"/>
    </source>
</evidence>
<proteinExistence type="predicted"/>
<sequence>MYFLICITTVLANYNTQYVTDQLKIEHNNLDAQKTYLIQMIITQFPVDNYCLPLMQIYIGAQNYFDSQSYSIRSNVQSVSVKQTKNLTIEITCPVLDPFINIKDINKTMHFNLTINEAVLKQQKSCPFPYYGLDCLLQLQKIETDYSITFHVLNNSWFYAYVILDNQDYDITIQNQEALFGISSIPADKLDITILPTFFTNFEILEQTSDEKSISLTRETDISDYIFIFGLFNFNSTHIQEIQISFVSLDDTNNFPYWATILLSSIFLFGILVALLIFISYKRQYRQLTQIQPALDRKIFKKYMPTQKINSKLVQETCAVCLIQFEMKEKYRQTPCKHNFHDQCLSDWTIKQANCPVCRQSLQEEDIQKLLQCKTQLPQLNLEINEKVELKEGEEQQSDRGALYIPFYPTPYRTTCRIDLDNSPQGDHSPQTVQFDGTPNHQSQRDLCKQKDRIVESQL</sequence>
<name>A0A8S1W3S1_PAROT</name>
<dbReference type="Proteomes" id="UP000683925">
    <property type="component" value="Unassembled WGS sequence"/>
</dbReference>
<dbReference type="InterPro" id="IPR051834">
    <property type="entry name" value="RING_finger_E3_ligase"/>
</dbReference>
<evidence type="ECO:0000256" key="2">
    <source>
        <dbReference type="ARBA" id="ARBA00022771"/>
    </source>
</evidence>
<feature type="transmembrane region" description="Helical" evidence="6">
    <location>
        <begin position="255"/>
        <end position="279"/>
    </location>
</feature>
<feature type="compositionally biased region" description="Polar residues" evidence="5">
    <location>
        <begin position="422"/>
        <end position="442"/>
    </location>
</feature>
<dbReference type="GO" id="GO:0006511">
    <property type="term" value="P:ubiquitin-dependent protein catabolic process"/>
    <property type="evidence" value="ECO:0007669"/>
    <property type="project" value="TreeGrafter"/>
</dbReference>
<evidence type="ECO:0000256" key="4">
    <source>
        <dbReference type="PROSITE-ProRule" id="PRU00175"/>
    </source>
</evidence>
<comment type="caution">
    <text evidence="8">The sequence shown here is derived from an EMBL/GenBank/DDBJ whole genome shotgun (WGS) entry which is preliminary data.</text>
</comment>
<evidence type="ECO:0000313" key="9">
    <source>
        <dbReference type="Proteomes" id="UP000683925"/>
    </source>
</evidence>
<keyword evidence="9" id="KW-1185">Reference proteome</keyword>
<accession>A0A8S1W3S1</accession>
<dbReference type="FunFam" id="3.30.40.10:FF:001283">
    <property type="entry name" value="Uncharacterized protein"/>
    <property type="match status" value="1"/>
</dbReference>